<feature type="transmembrane region" description="Helical" evidence="8">
    <location>
        <begin position="516"/>
        <end position="542"/>
    </location>
</feature>
<feature type="transmembrane region" description="Helical" evidence="8">
    <location>
        <begin position="554"/>
        <end position="577"/>
    </location>
</feature>
<evidence type="ECO:0000256" key="5">
    <source>
        <dbReference type="ARBA" id="ARBA00022989"/>
    </source>
</evidence>
<dbReference type="InterPro" id="IPR000109">
    <property type="entry name" value="POT_fam"/>
</dbReference>
<feature type="transmembrane region" description="Helical" evidence="8">
    <location>
        <begin position="277"/>
        <end position="296"/>
    </location>
</feature>
<protein>
    <submittedName>
        <fullName evidence="9">POT family-domain-containing protein</fullName>
    </submittedName>
</protein>
<name>A0A1Y2ACP0_9PLEO</name>
<feature type="transmembrane region" description="Helical" evidence="8">
    <location>
        <begin position="474"/>
        <end position="496"/>
    </location>
</feature>
<dbReference type="Pfam" id="PF00854">
    <property type="entry name" value="PTR2"/>
    <property type="match status" value="1"/>
</dbReference>
<evidence type="ECO:0000256" key="6">
    <source>
        <dbReference type="ARBA" id="ARBA00023136"/>
    </source>
</evidence>
<dbReference type="AlphaFoldDB" id="A0A1Y2ACP0"/>
<comment type="similarity">
    <text evidence="2 7">Belongs to the major facilitator superfamily. Proton-dependent oligopeptide transporter (POT/PTR) (TC 2.A.17) family.</text>
</comment>
<dbReference type="InterPro" id="IPR036259">
    <property type="entry name" value="MFS_trans_sf"/>
</dbReference>
<dbReference type="PANTHER" id="PTHR11654">
    <property type="entry name" value="OLIGOPEPTIDE TRANSPORTER-RELATED"/>
    <property type="match status" value="1"/>
</dbReference>
<evidence type="ECO:0000256" key="8">
    <source>
        <dbReference type="SAM" id="Phobius"/>
    </source>
</evidence>
<comment type="subcellular location">
    <subcellularLocation>
        <location evidence="1 7">Membrane</location>
        <topology evidence="1 7">Multi-pass membrane protein</topology>
    </subcellularLocation>
</comment>
<keyword evidence="3 7" id="KW-0813">Transport</keyword>
<dbReference type="Gene3D" id="1.20.1250.20">
    <property type="entry name" value="MFS general substrate transporter like domains"/>
    <property type="match status" value="1"/>
</dbReference>
<dbReference type="PROSITE" id="PS01022">
    <property type="entry name" value="PTR2_1"/>
    <property type="match status" value="1"/>
</dbReference>
<evidence type="ECO:0000313" key="9">
    <source>
        <dbReference type="EMBL" id="ORY19765.1"/>
    </source>
</evidence>
<proteinExistence type="inferred from homology"/>
<dbReference type="Proteomes" id="UP000193144">
    <property type="component" value="Unassembled WGS sequence"/>
</dbReference>
<feature type="transmembrane region" description="Helical" evidence="8">
    <location>
        <begin position="189"/>
        <end position="211"/>
    </location>
</feature>
<keyword evidence="10" id="KW-1185">Reference proteome</keyword>
<dbReference type="PROSITE" id="PS01023">
    <property type="entry name" value="PTR2_2"/>
    <property type="match status" value="1"/>
</dbReference>
<keyword evidence="6 8" id="KW-0472">Membrane</keyword>
<accession>A0A1Y2ACP0</accession>
<sequence length="653" mass="73215">MPGDIQDAVRAHARATHSPSPAIQLTKLPQEIGPRLDPALKDGSGDPKRLHPAEHEVELPPLYGGEAVLQNEYIDKNFLPTEEELHTLRRVSGAIPWKVFTIAFIELAERMSYYGTIAVFVNFIQKPNPGTSTGRAPDPKTSDAHPGALGLGQQTSTAVTTFNQFWVYLMPLLGAYVADTYLGRFRTICWAVLIAEVGHVLLTASAAPYFIARPHNSLALFLIGMIIMGVGTGCFKPNISPLIVEQIPRQVMHVKTTKKGEKVIVDPAVTTTRIYNWFYLFINIGALVGQLGMVYAERYVGFYLSFLIPTLFFLLCFPVLYFCRRRYTRRPPEGSVLGPALKLFWLALKGRWHLNPVATYKHWHDGTFWNNVKPSHLGASKPSWMNFDDAWVDEVARGFKACSVFLWYPLYWVTYNQINNNLTSQANTMSLHGVPNDVLNNIDPFAIMIFVPLMDLVVYPFLRKHGINFTPIKKITAGFFLGTAAMIWATVLQHYIYKTSPCGYHASGDDCKPSPINVWAQTGCYALIAFSEIFASVTSLEYAYTKAPKNMRSFVQAFCLFMSAISAAIGEAFVPLLDDPLLVWNYGSMAVISFIGGCCFWFMYRSLDAQEDHLNMLPTGHVGTRAQAEDLEHHFEMRGTKQGQQQVHEKTVA</sequence>
<evidence type="ECO:0000256" key="4">
    <source>
        <dbReference type="ARBA" id="ARBA00022692"/>
    </source>
</evidence>
<dbReference type="OrthoDB" id="8904098at2759"/>
<keyword evidence="5 8" id="KW-1133">Transmembrane helix</keyword>
<evidence type="ECO:0000313" key="10">
    <source>
        <dbReference type="Proteomes" id="UP000193144"/>
    </source>
</evidence>
<evidence type="ECO:0000256" key="3">
    <source>
        <dbReference type="ARBA" id="ARBA00022448"/>
    </source>
</evidence>
<feature type="transmembrane region" description="Helical" evidence="8">
    <location>
        <begin position="445"/>
        <end position="462"/>
    </location>
</feature>
<feature type="transmembrane region" description="Helical" evidence="8">
    <location>
        <begin position="302"/>
        <end position="323"/>
    </location>
</feature>
<feature type="transmembrane region" description="Helical" evidence="8">
    <location>
        <begin position="583"/>
        <end position="604"/>
    </location>
</feature>
<feature type="transmembrane region" description="Helical" evidence="8">
    <location>
        <begin position="217"/>
        <end position="235"/>
    </location>
</feature>
<dbReference type="InterPro" id="IPR018456">
    <property type="entry name" value="PTR2_symporter_CS"/>
</dbReference>
<comment type="caution">
    <text evidence="9">The sequence shown here is derived from an EMBL/GenBank/DDBJ whole genome shotgun (WGS) entry which is preliminary data.</text>
</comment>
<keyword evidence="4 7" id="KW-0812">Transmembrane</keyword>
<dbReference type="SUPFAM" id="SSF103473">
    <property type="entry name" value="MFS general substrate transporter"/>
    <property type="match status" value="1"/>
</dbReference>
<gene>
    <name evidence="9" type="ORF">BCR34DRAFT_471227</name>
</gene>
<evidence type="ECO:0000256" key="7">
    <source>
        <dbReference type="RuleBase" id="RU003755"/>
    </source>
</evidence>
<dbReference type="EMBL" id="MCFA01000001">
    <property type="protein sequence ID" value="ORY19765.1"/>
    <property type="molecule type" value="Genomic_DNA"/>
</dbReference>
<reference evidence="9 10" key="1">
    <citation type="submission" date="2016-07" db="EMBL/GenBank/DDBJ databases">
        <title>Pervasive Adenine N6-methylation of Active Genes in Fungi.</title>
        <authorList>
            <consortium name="DOE Joint Genome Institute"/>
            <person name="Mondo S.J."/>
            <person name="Dannebaum R.O."/>
            <person name="Kuo R.C."/>
            <person name="Labutti K."/>
            <person name="Haridas S."/>
            <person name="Kuo A."/>
            <person name="Salamov A."/>
            <person name="Ahrendt S.R."/>
            <person name="Lipzen A."/>
            <person name="Sullivan W."/>
            <person name="Andreopoulos W.B."/>
            <person name="Clum A."/>
            <person name="Lindquist E."/>
            <person name="Daum C."/>
            <person name="Ramamoorthy G.K."/>
            <person name="Gryganskyi A."/>
            <person name="Culley D."/>
            <person name="Magnuson J.K."/>
            <person name="James T.Y."/>
            <person name="O'Malley M.A."/>
            <person name="Stajich J.E."/>
            <person name="Spatafora J.W."/>
            <person name="Visel A."/>
            <person name="Grigoriev I.V."/>
        </authorList>
    </citation>
    <scope>NUCLEOTIDE SEQUENCE [LARGE SCALE GENOMIC DNA]</scope>
    <source>
        <strain evidence="9 10">CBS 115471</strain>
    </source>
</reference>
<evidence type="ECO:0000256" key="1">
    <source>
        <dbReference type="ARBA" id="ARBA00004141"/>
    </source>
</evidence>
<dbReference type="FunFam" id="1.20.1250.20:FF:000085">
    <property type="entry name" value="MFS peptide transporter Ptr2"/>
    <property type="match status" value="1"/>
</dbReference>
<dbReference type="GO" id="GO:0005886">
    <property type="term" value="C:plasma membrane"/>
    <property type="evidence" value="ECO:0007669"/>
    <property type="project" value="UniProtKB-ARBA"/>
</dbReference>
<dbReference type="GO" id="GO:0071916">
    <property type="term" value="F:dipeptide transmembrane transporter activity"/>
    <property type="evidence" value="ECO:0007669"/>
    <property type="project" value="UniProtKB-ARBA"/>
</dbReference>
<evidence type="ECO:0000256" key="2">
    <source>
        <dbReference type="ARBA" id="ARBA00005982"/>
    </source>
</evidence>
<organism evidence="9 10">
    <name type="scientific">Clohesyomyces aquaticus</name>
    <dbReference type="NCBI Taxonomy" id="1231657"/>
    <lineage>
        <taxon>Eukaryota</taxon>
        <taxon>Fungi</taxon>
        <taxon>Dikarya</taxon>
        <taxon>Ascomycota</taxon>
        <taxon>Pezizomycotina</taxon>
        <taxon>Dothideomycetes</taxon>
        <taxon>Pleosporomycetidae</taxon>
        <taxon>Pleosporales</taxon>
        <taxon>Lindgomycetaceae</taxon>
        <taxon>Clohesyomyces</taxon>
    </lineage>
</organism>